<gene>
    <name evidence="1" type="ORF">GEV33_013932</name>
</gene>
<accession>A0A8J6H5X4</accession>
<name>A0A8J6H5X4_TENMO</name>
<reference evidence="1" key="2">
    <citation type="submission" date="2021-08" db="EMBL/GenBank/DDBJ databases">
        <authorList>
            <person name="Eriksson T."/>
        </authorList>
    </citation>
    <scope>NUCLEOTIDE SEQUENCE</scope>
    <source>
        <strain evidence="1">Stoneville</strain>
        <tissue evidence="1">Whole head</tissue>
    </source>
</reference>
<evidence type="ECO:0000313" key="2">
    <source>
        <dbReference type="Proteomes" id="UP000719412"/>
    </source>
</evidence>
<dbReference type="EMBL" id="JABDTM020028486">
    <property type="protein sequence ID" value="KAH0808859.1"/>
    <property type="molecule type" value="Genomic_DNA"/>
</dbReference>
<sequence>MHYSIGPESATDLNNFGKHHDWVNKRRDGDLCTHENLQKRLTECGDVAFSKIRYGPADCLKNTLSSNRSISPETSPALDQQENLLRRYCTIVTIRSFFRRYRIDRVMDWYGIVVDRISRVRRALVYELIWKHVERTAIYNILCCHVGLRNMNVLCGFPPVRALFRGAYIELFATHTDDLHSQASISRKDDELFYRLIDLPCPPCATLMRGRSPKPGGCGFGPHCVRSPQIKGMKGRPISKFIHRLLRF</sequence>
<dbReference type="AlphaFoldDB" id="A0A8J6H5X4"/>
<proteinExistence type="predicted"/>
<reference evidence="1" key="1">
    <citation type="journal article" date="2020" name="J Insects Food Feed">
        <title>The yellow mealworm (Tenebrio molitor) genome: a resource for the emerging insects as food and feed industry.</title>
        <authorList>
            <person name="Eriksson T."/>
            <person name="Andere A."/>
            <person name="Kelstrup H."/>
            <person name="Emery V."/>
            <person name="Picard C."/>
        </authorList>
    </citation>
    <scope>NUCLEOTIDE SEQUENCE</scope>
    <source>
        <strain evidence="1">Stoneville</strain>
        <tissue evidence="1">Whole head</tissue>
    </source>
</reference>
<evidence type="ECO:0000313" key="1">
    <source>
        <dbReference type="EMBL" id="KAH0808859.1"/>
    </source>
</evidence>
<keyword evidence="2" id="KW-1185">Reference proteome</keyword>
<dbReference type="Proteomes" id="UP000719412">
    <property type="component" value="Unassembled WGS sequence"/>
</dbReference>
<protein>
    <submittedName>
        <fullName evidence="1">Uncharacterized protein</fullName>
    </submittedName>
</protein>
<organism evidence="1 2">
    <name type="scientific">Tenebrio molitor</name>
    <name type="common">Yellow mealworm beetle</name>
    <dbReference type="NCBI Taxonomy" id="7067"/>
    <lineage>
        <taxon>Eukaryota</taxon>
        <taxon>Metazoa</taxon>
        <taxon>Ecdysozoa</taxon>
        <taxon>Arthropoda</taxon>
        <taxon>Hexapoda</taxon>
        <taxon>Insecta</taxon>
        <taxon>Pterygota</taxon>
        <taxon>Neoptera</taxon>
        <taxon>Endopterygota</taxon>
        <taxon>Coleoptera</taxon>
        <taxon>Polyphaga</taxon>
        <taxon>Cucujiformia</taxon>
        <taxon>Tenebrionidae</taxon>
        <taxon>Tenebrio</taxon>
    </lineage>
</organism>
<comment type="caution">
    <text evidence="1">The sequence shown here is derived from an EMBL/GenBank/DDBJ whole genome shotgun (WGS) entry which is preliminary data.</text>
</comment>